<comment type="caution">
    <text evidence="7">The sequence shown here is derived from an EMBL/GenBank/DDBJ whole genome shotgun (WGS) entry which is preliminary data.</text>
</comment>
<dbReference type="FunFam" id="3.40.1160.10:FF:000007">
    <property type="entry name" value="Carbamate kinase"/>
    <property type="match status" value="1"/>
</dbReference>
<dbReference type="GO" id="GO:0019546">
    <property type="term" value="P:L-arginine deiminase pathway"/>
    <property type="evidence" value="ECO:0007669"/>
    <property type="project" value="TreeGrafter"/>
</dbReference>
<dbReference type="AlphaFoldDB" id="A0A101I324"/>
<evidence type="ECO:0000256" key="1">
    <source>
        <dbReference type="ARBA" id="ARBA00011066"/>
    </source>
</evidence>
<dbReference type="Gene3D" id="3.40.1160.10">
    <property type="entry name" value="Acetylglutamate kinase-like"/>
    <property type="match status" value="1"/>
</dbReference>
<dbReference type="PANTHER" id="PTHR30409:SF1">
    <property type="entry name" value="CARBAMATE KINASE-RELATED"/>
    <property type="match status" value="1"/>
</dbReference>
<dbReference type="NCBIfam" id="NF009007">
    <property type="entry name" value="PRK12352.1"/>
    <property type="match status" value="1"/>
</dbReference>
<comment type="similarity">
    <text evidence="1 5">Belongs to the carbamate kinase family.</text>
</comment>
<evidence type="ECO:0000256" key="3">
    <source>
        <dbReference type="ARBA" id="ARBA00022777"/>
    </source>
</evidence>
<evidence type="ECO:0000256" key="2">
    <source>
        <dbReference type="ARBA" id="ARBA00022679"/>
    </source>
</evidence>
<evidence type="ECO:0000313" key="7">
    <source>
        <dbReference type="EMBL" id="KUK87544.1"/>
    </source>
</evidence>
<dbReference type="NCBIfam" id="TIGR00746">
    <property type="entry name" value="arcC"/>
    <property type="match status" value="1"/>
</dbReference>
<dbReference type="InterPro" id="IPR001048">
    <property type="entry name" value="Asp/Glu/Uridylate_kinase"/>
</dbReference>
<accession>A0A101I324</accession>
<dbReference type="PATRIC" id="fig|1635277.3.peg.1716"/>
<proteinExistence type="inferred from homology"/>
<evidence type="ECO:0000256" key="4">
    <source>
        <dbReference type="NCBIfam" id="TIGR00746"/>
    </source>
</evidence>
<keyword evidence="3 5" id="KW-0418">Kinase</keyword>
<dbReference type="Proteomes" id="UP000053467">
    <property type="component" value="Unassembled WGS sequence"/>
</dbReference>
<sequence>MAKIAVVALGGNALIQDGQKGTITEQFANTRMSLDGVVQLLRQDFSVVITHGNGPQAGFELLKNEMAEGEVPTLPLGVIDAETQGSIGYMISQSLMNRLKREGIQKQVAVVITQVLVDQNDPSIKNPSKFVGKFYKEEDVPNLLKKGWVVKHDVGRGYRRVVPSPEPKGIVEKDVIKTLLENGYIVIAAGGGGIPVYYDSKGNLEGLDAVIDKDKASALLAEEIGADEFYILTAVKRVCINFRKANEIELKELTVSEARKYFIEGQFPAGSMGPKIEAMIRFVENTGKRALIGSVELGKDVVNGESGTLIKRG</sequence>
<protein>
    <recommendedName>
        <fullName evidence="4 5">Carbamate kinase</fullName>
    </recommendedName>
</protein>
<dbReference type="Pfam" id="PF00696">
    <property type="entry name" value="AA_kinase"/>
    <property type="match status" value="1"/>
</dbReference>
<evidence type="ECO:0000256" key="5">
    <source>
        <dbReference type="PIRNR" id="PIRNR000723"/>
    </source>
</evidence>
<name>A0A101I324_UNCT6</name>
<dbReference type="InterPro" id="IPR003964">
    <property type="entry name" value="Carb_kinase"/>
</dbReference>
<keyword evidence="2 5" id="KW-0808">Transferase</keyword>
<dbReference type="SUPFAM" id="SSF53633">
    <property type="entry name" value="Carbamate kinase-like"/>
    <property type="match status" value="1"/>
</dbReference>
<dbReference type="EMBL" id="LGGX01000004">
    <property type="protein sequence ID" value="KUK87544.1"/>
    <property type="molecule type" value="Genomic_DNA"/>
</dbReference>
<dbReference type="InterPro" id="IPR036393">
    <property type="entry name" value="AceGlu_kinase-like_sf"/>
</dbReference>
<dbReference type="PRINTS" id="PR01469">
    <property type="entry name" value="CARBMTKINASE"/>
</dbReference>
<evidence type="ECO:0000313" key="8">
    <source>
        <dbReference type="Proteomes" id="UP000053467"/>
    </source>
</evidence>
<organism evidence="7 8">
    <name type="scientific">candidate division TA06 bacterium 34_109</name>
    <dbReference type="NCBI Taxonomy" id="1635277"/>
    <lineage>
        <taxon>Bacteria</taxon>
        <taxon>Bacteria division TA06</taxon>
    </lineage>
</organism>
<reference evidence="8" key="1">
    <citation type="journal article" date="2015" name="MBio">
        <title>Genome-Resolved Metagenomic Analysis Reveals Roles for Candidate Phyla and Other Microbial Community Members in Biogeochemical Transformations in Oil Reservoirs.</title>
        <authorList>
            <person name="Hu P."/>
            <person name="Tom L."/>
            <person name="Singh A."/>
            <person name="Thomas B.C."/>
            <person name="Baker B.J."/>
            <person name="Piceno Y.M."/>
            <person name="Andersen G.L."/>
            <person name="Banfield J.F."/>
        </authorList>
    </citation>
    <scope>NUCLEOTIDE SEQUENCE [LARGE SCALE GENOMIC DNA]</scope>
</reference>
<dbReference type="GO" id="GO:0008804">
    <property type="term" value="F:carbamate kinase activity"/>
    <property type="evidence" value="ECO:0007669"/>
    <property type="project" value="UniProtKB-UniRule"/>
</dbReference>
<dbReference type="PANTHER" id="PTHR30409">
    <property type="entry name" value="CARBAMATE KINASE"/>
    <property type="match status" value="1"/>
</dbReference>
<gene>
    <name evidence="7" type="ORF">XE03_0711</name>
</gene>
<dbReference type="CDD" id="cd04235">
    <property type="entry name" value="AAK_CK"/>
    <property type="match status" value="1"/>
</dbReference>
<evidence type="ECO:0000259" key="6">
    <source>
        <dbReference type="Pfam" id="PF00696"/>
    </source>
</evidence>
<feature type="domain" description="Aspartate/glutamate/uridylate kinase" evidence="6">
    <location>
        <begin position="3"/>
        <end position="293"/>
    </location>
</feature>
<dbReference type="GO" id="GO:0005829">
    <property type="term" value="C:cytosol"/>
    <property type="evidence" value="ECO:0007669"/>
    <property type="project" value="TreeGrafter"/>
</dbReference>
<dbReference type="PIRSF" id="PIRSF000723">
    <property type="entry name" value="Carbamate_kin"/>
    <property type="match status" value="1"/>
</dbReference>